<dbReference type="RefSeq" id="WP_148071978.1">
    <property type="nucleotide sequence ID" value="NZ_CP042913.1"/>
</dbReference>
<protein>
    <submittedName>
        <fullName evidence="1">Uncharacterized protein</fullName>
    </submittedName>
</protein>
<evidence type="ECO:0000313" key="1">
    <source>
        <dbReference type="EMBL" id="QEG33176.1"/>
    </source>
</evidence>
<dbReference type="KEGG" id="bgok:Pr1d_04370"/>
<evidence type="ECO:0000313" key="2">
    <source>
        <dbReference type="Proteomes" id="UP000323917"/>
    </source>
</evidence>
<name>A0A5B9Q8E2_9BACT</name>
<dbReference type="EMBL" id="CP042913">
    <property type="protein sequence ID" value="QEG33176.1"/>
    <property type="molecule type" value="Genomic_DNA"/>
</dbReference>
<gene>
    <name evidence="1" type="ORF">Pr1d_04370</name>
</gene>
<organism evidence="1 2">
    <name type="scientific">Bythopirellula goksoeyrii</name>
    <dbReference type="NCBI Taxonomy" id="1400387"/>
    <lineage>
        <taxon>Bacteria</taxon>
        <taxon>Pseudomonadati</taxon>
        <taxon>Planctomycetota</taxon>
        <taxon>Planctomycetia</taxon>
        <taxon>Pirellulales</taxon>
        <taxon>Lacipirellulaceae</taxon>
        <taxon>Bythopirellula</taxon>
    </lineage>
</organism>
<accession>A0A5B9Q8E2</accession>
<sequence>MNSPLNRREQLKLTGLALSCFGQWPRIPAAFSGETILPGQAVVRQPVIDLQFEDHLGLAQWWLPELLLLGHTDVQVATQGPADWKKTDGNWNYDRVTPDGQLSVTVAIERIELGWMATMKLGNRSASSWSNVVAPVCLLLNASGVFQDPQWTGTFYRSDGEFLTYAGRETDGGRDLFQMTLVKGQSMLKRSNDHREKWGFTERLSDDGIMAVVSRDGTTVLTTTWNPSHHLQANRRRTYSCIHANPYFGRLAPGESRTCYGYVLLCNGDLQQAWRATKRIVRETSE</sequence>
<dbReference type="Proteomes" id="UP000323917">
    <property type="component" value="Chromosome"/>
</dbReference>
<keyword evidence="2" id="KW-1185">Reference proteome</keyword>
<proteinExistence type="predicted"/>
<dbReference type="AlphaFoldDB" id="A0A5B9Q8E2"/>
<reference evidence="1 2" key="1">
    <citation type="submission" date="2019-08" db="EMBL/GenBank/DDBJ databases">
        <title>Deep-cultivation of Planctomycetes and their phenomic and genomic characterization uncovers novel biology.</title>
        <authorList>
            <person name="Wiegand S."/>
            <person name="Jogler M."/>
            <person name="Boedeker C."/>
            <person name="Pinto D."/>
            <person name="Vollmers J."/>
            <person name="Rivas-Marin E."/>
            <person name="Kohn T."/>
            <person name="Peeters S.H."/>
            <person name="Heuer A."/>
            <person name="Rast P."/>
            <person name="Oberbeckmann S."/>
            <person name="Bunk B."/>
            <person name="Jeske O."/>
            <person name="Meyerdierks A."/>
            <person name="Storesund J.E."/>
            <person name="Kallscheuer N."/>
            <person name="Luecker S."/>
            <person name="Lage O.M."/>
            <person name="Pohl T."/>
            <person name="Merkel B.J."/>
            <person name="Hornburger P."/>
            <person name="Mueller R.-W."/>
            <person name="Bruemmer F."/>
            <person name="Labrenz M."/>
            <person name="Spormann A.M."/>
            <person name="Op den Camp H."/>
            <person name="Overmann J."/>
            <person name="Amann R."/>
            <person name="Jetten M.S.M."/>
            <person name="Mascher T."/>
            <person name="Medema M.H."/>
            <person name="Devos D.P."/>
            <person name="Kaster A.-K."/>
            <person name="Ovreas L."/>
            <person name="Rohde M."/>
            <person name="Galperin M.Y."/>
            <person name="Jogler C."/>
        </authorList>
    </citation>
    <scope>NUCLEOTIDE SEQUENCE [LARGE SCALE GENOMIC DNA]</scope>
    <source>
        <strain evidence="1 2">Pr1d</strain>
    </source>
</reference>
<dbReference type="OrthoDB" id="232833at2"/>